<reference evidence="3" key="1">
    <citation type="journal article" date="2013" name="Environ. Microbiol.">
        <title>Microbiota from the distal guts of lean and obese adolescents exhibit partial functional redundancy besides clear differences in community structure.</title>
        <authorList>
            <person name="Ferrer M."/>
            <person name="Ruiz A."/>
            <person name="Lanza F."/>
            <person name="Haange S.B."/>
            <person name="Oberbach A."/>
            <person name="Till H."/>
            <person name="Bargiela R."/>
            <person name="Campoy C."/>
            <person name="Segura M.T."/>
            <person name="Richter M."/>
            <person name="von Bergen M."/>
            <person name="Seifert J."/>
            <person name="Suarez A."/>
        </authorList>
    </citation>
    <scope>NUCLEOTIDE SEQUENCE</scope>
</reference>
<evidence type="ECO:0000256" key="2">
    <source>
        <dbReference type="SAM" id="Phobius"/>
    </source>
</evidence>
<evidence type="ECO:0000256" key="1">
    <source>
        <dbReference type="SAM" id="MobiDB-lite"/>
    </source>
</evidence>
<keyword evidence="2" id="KW-0812">Transmembrane</keyword>
<sequence length="246" mass="26983">MLFSFGGSAAPDIFGYNVYIVRDNDFYQLKAGTAAIAQKVWPDEVNNGELIIYNRYENGGAQLAKVNSSTLKEGVMSFDVETQGGENITISQSQLVARVNYCSDFWGAVIGFAMSPFGVMAIAILPCIAIVAFEIVKFIMSKRPVPQVETVKLQEEAPVYVPPESEEHKLPKASTAEAKKAVIPSLSDNGKVPHNRIPDSSHGKTDDFTERLRSKKNIATSADNIKDRADFSAGARKRMESDRAEQ</sequence>
<feature type="region of interest" description="Disordered" evidence="1">
    <location>
        <begin position="183"/>
        <end position="246"/>
    </location>
</feature>
<organism evidence="3">
    <name type="scientific">human gut metagenome</name>
    <dbReference type="NCBI Taxonomy" id="408170"/>
    <lineage>
        <taxon>unclassified sequences</taxon>
        <taxon>metagenomes</taxon>
        <taxon>organismal metagenomes</taxon>
    </lineage>
</organism>
<name>K1RCS0_9ZZZZ</name>
<accession>K1RCS0</accession>
<dbReference type="AlphaFoldDB" id="K1RCS0"/>
<feature type="compositionally biased region" description="Basic and acidic residues" evidence="1">
    <location>
        <begin position="196"/>
        <end position="212"/>
    </location>
</feature>
<comment type="caution">
    <text evidence="3">The sequence shown here is derived from an EMBL/GenBank/DDBJ whole genome shotgun (WGS) entry which is preliminary data.</text>
</comment>
<feature type="compositionally biased region" description="Basic and acidic residues" evidence="1">
    <location>
        <begin position="237"/>
        <end position="246"/>
    </location>
</feature>
<keyword evidence="2" id="KW-0472">Membrane</keyword>
<proteinExistence type="predicted"/>
<feature type="non-terminal residue" evidence="3">
    <location>
        <position position="246"/>
    </location>
</feature>
<gene>
    <name evidence="3" type="ORF">LEA_19802</name>
</gene>
<evidence type="ECO:0000313" key="3">
    <source>
        <dbReference type="EMBL" id="EKC46537.1"/>
    </source>
</evidence>
<keyword evidence="2" id="KW-1133">Transmembrane helix</keyword>
<feature type="transmembrane region" description="Helical" evidence="2">
    <location>
        <begin position="105"/>
        <end position="133"/>
    </location>
</feature>
<dbReference type="EMBL" id="AJWY01013605">
    <property type="protein sequence ID" value="EKC46537.1"/>
    <property type="molecule type" value="Genomic_DNA"/>
</dbReference>
<protein>
    <submittedName>
        <fullName evidence="3">Uncharacterized protein</fullName>
    </submittedName>
</protein>